<dbReference type="AlphaFoldDB" id="A0A5B7FIC5"/>
<gene>
    <name evidence="1" type="ORF">E2C01_038983</name>
</gene>
<organism evidence="1 2">
    <name type="scientific">Portunus trituberculatus</name>
    <name type="common">Swimming crab</name>
    <name type="synonym">Neptunus trituberculatus</name>
    <dbReference type="NCBI Taxonomy" id="210409"/>
    <lineage>
        <taxon>Eukaryota</taxon>
        <taxon>Metazoa</taxon>
        <taxon>Ecdysozoa</taxon>
        <taxon>Arthropoda</taxon>
        <taxon>Crustacea</taxon>
        <taxon>Multicrustacea</taxon>
        <taxon>Malacostraca</taxon>
        <taxon>Eumalacostraca</taxon>
        <taxon>Eucarida</taxon>
        <taxon>Decapoda</taxon>
        <taxon>Pleocyemata</taxon>
        <taxon>Brachyura</taxon>
        <taxon>Eubrachyura</taxon>
        <taxon>Portunoidea</taxon>
        <taxon>Portunidae</taxon>
        <taxon>Portuninae</taxon>
        <taxon>Portunus</taxon>
    </lineage>
</organism>
<name>A0A5B7FIC5_PORTR</name>
<keyword evidence="2" id="KW-1185">Reference proteome</keyword>
<dbReference type="Proteomes" id="UP000324222">
    <property type="component" value="Unassembled WGS sequence"/>
</dbReference>
<sequence length="67" mass="7356">MHTHTTLHLHAKAGFIKSMVSTNETALVWDHVDEPAGAGKTVAEKCANGFLQPWQQPAGQLEECWSL</sequence>
<protein>
    <submittedName>
        <fullName evidence="1">Uncharacterized protein</fullName>
    </submittedName>
</protein>
<evidence type="ECO:0000313" key="1">
    <source>
        <dbReference type="EMBL" id="MPC45287.1"/>
    </source>
</evidence>
<dbReference type="EMBL" id="VSRR010006660">
    <property type="protein sequence ID" value="MPC45287.1"/>
    <property type="molecule type" value="Genomic_DNA"/>
</dbReference>
<evidence type="ECO:0000313" key="2">
    <source>
        <dbReference type="Proteomes" id="UP000324222"/>
    </source>
</evidence>
<comment type="caution">
    <text evidence="1">The sequence shown here is derived from an EMBL/GenBank/DDBJ whole genome shotgun (WGS) entry which is preliminary data.</text>
</comment>
<reference evidence="1 2" key="1">
    <citation type="submission" date="2019-05" db="EMBL/GenBank/DDBJ databases">
        <title>Another draft genome of Portunus trituberculatus and its Hox gene families provides insights of decapod evolution.</title>
        <authorList>
            <person name="Jeong J.-H."/>
            <person name="Song I."/>
            <person name="Kim S."/>
            <person name="Choi T."/>
            <person name="Kim D."/>
            <person name="Ryu S."/>
            <person name="Kim W."/>
        </authorList>
    </citation>
    <scope>NUCLEOTIDE SEQUENCE [LARGE SCALE GENOMIC DNA]</scope>
    <source>
        <tissue evidence="1">Muscle</tissue>
    </source>
</reference>
<accession>A0A5B7FIC5</accession>
<proteinExistence type="predicted"/>